<dbReference type="EMBL" id="UYRT01001138">
    <property type="protein sequence ID" value="VDK29255.1"/>
    <property type="molecule type" value="Genomic_DNA"/>
</dbReference>
<dbReference type="Gene3D" id="1.10.510.10">
    <property type="entry name" value="Transferase(Phosphotransferase) domain 1"/>
    <property type="match status" value="1"/>
</dbReference>
<dbReference type="SUPFAM" id="SSF56112">
    <property type="entry name" value="Protein kinase-like (PK-like)"/>
    <property type="match status" value="1"/>
</dbReference>
<proteinExistence type="predicted"/>
<dbReference type="PROSITE" id="PS50011">
    <property type="entry name" value="PROTEIN_KINASE_DOM"/>
    <property type="match status" value="1"/>
</dbReference>
<organism evidence="4">
    <name type="scientific">Gongylonema pulchrum</name>
    <dbReference type="NCBI Taxonomy" id="637853"/>
    <lineage>
        <taxon>Eukaryota</taxon>
        <taxon>Metazoa</taxon>
        <taxon>Ecdysozoa</taxon>
        <taxon>Nematoda</taxon>
        <taxon>Chromadorea</taxon>
        <taxon>Rhabditida</taxon>
        <taxon>Spirurina</taxon>
        <taxon>Spiruromorpha</taxon>
        <taxon>Spiruroidea</taxon>
        <taxon>Gongylonematidae</taxon>
        <taxon>Gongylonema</taxon>
    </lineage>
</organism>
<dbReference type="PANTHER" id="PTHR24347">
    <property type="entry name" value="SERINE/THREONINE-PROTEIN KINASE"/>
    <property type="match status" value="1"/>
</dbReference>
<name>A0A183CX45_9BILA</name>
<dbReference type="OrthoDB" id="419455at2759"/>
<feature type="domain" description="Protein kinase" evidence="1">
    <location>
        <begin position="1"/>
        <end position="158"/>
    </location>
</feature>
<dbReference type="GO" id="GO:0005524">
    <property type="term" value="F:ATP binding"/>
    <property type="evidence" value="ECO:0007669"/>
    <property type="project" value="InterPro"/>
</dbReference>
<dbReference type="WBParaSite" id="GPUH_0000103601-mRNA-1">
    <property type="protein sequence ID" value="GPUH_0000103601-mRNA-1"/>
    <property type="gene ID" value="GPUH_0000103601"/>
</dbReference>
<gene>
    <name evidence="2" type="ORF">GPUH_LOCUS1036</name>
</gene>
<evidence type="ECO:0000313" key="2">
    <source>
        <dbReference type="EMBL" id="VDK29255.1"/>
    </source>
</evidence>
<dbReference type="InterPro" id="IPR000719">
    <property type="entry name" value="Prot_kinase_dom"/>
</dbReference>
<dbReference type="PROSITE" id="PS00108">
    <property type="entry name" value="PROTEIN_KINASE_ST"/>
    <property type="match status" value="1"/>
</dbReference>
<evidence type="ECO:0000313" key="3">
    <source>
        <dbReference type="Proteomes" id="UP000271098"/>
    </source>
</evidence>
<evidence type="ECO:0000313" key="4">
    <source>
        <dbReference type="WBParaSite" id="GPUH_0000103601-mRNA-1"/>
    </source>
</evidence>
<reference evidence="4" key="1">
    <citation type="submission" date="2016-06" db="UniProtKB">
        <authorList>
            <consortium name="WormBaseParasite"/>
        </authorList>
    </citation>
    <scope>IDENTIFICATION</scope>
</reference>
<dbReference type="GO" id="GO:0004672">
    <property type="term" value="F:protein kinase activity"/>
    <property type="evidence" value="ECO:0007669"/>
    <property type="project" value="InterPro"/>
</dbReference>
<accession>A0A183CX45</accession>
<dbReference type="InterPro" id="IPR008271">
    <property type="entry name" value="Ser/Thr_kinase_AS"/>
</dbReference>
<dbReference type="AlphaFoldDB" id="A0A183CX45"/>
<dbReference type="InterPro" id="IPR011009">
    <property type="entry name" value="Kinase-like_dom_sf"/>
</dbReference>
<reference evidence="2 3" key="2">
    <citation type="submission" date="2018-11" db="EMBL/GenBank/DDBJ databases">
        <authorList>
            <consortium name="Pathogen Informatics"/>
        </authorList>
    </citation>
    <scope>NUCLEOTIDE SEQUENCE [LARGE SCALE GENOMIC DNA]</scope>
</reference>
<dbReference type="SMART" id="SM00220">
    <property type="entry name" value="S_TKc"/>
    <property type="match status" value="1"/>
</dbReference>
<evidence type="ECO:0000259" key="1">
    <source>
        <dbReference type="PROSITE" id="PS50011"/>
    </source>
</evidence>
<dbReference type="Pfam" id="PF00069">
    <property type="entry name" value="Pkinase"/>
    <property type="match status" value="1"/>
</dbReference>
<dbReference type="Proteomes" id="UP000271098">
    <property type="component" value="Unassembled WGS sequence"/>
</dbReference>
<protein>
    <submittedName>
        <fullName evidence="4">Protein kinase domain-containing protein</fullName>
    </submittedName>
</protein>
<keyword evidence="3" id="KW-1185">Reference proteome</keyword>
<sequence length="241" mass="28365">MRQLFDGVAFMHEKNIVHRDLKLENILCVDDERIVISDFGFATQLQPGQKLRELLGTPGYLAPEMLKCQMYEDAEGYSVEVDDWALGVILYTLLAGCAPFYHRRQLIMLRMIQEAKYEFRAEQWSQITPDAKDLISRLLIVDVRKRFAAVQCLNHPWMRAVAITPKVSVIQREKVIEKRDYKKLWKYGIMMTRFFVRLTNIKALKLLVDRAALRKRPFRDRDVSSLFDKQAIFSDFWPEIC</sequence>